<dbReference type="GeneID" id="64671306"/>
<proteinExistence type="predicted"/>
<dbReference type="Proteomes" id="UP001195769">
    <property type="component" value="Unassembled WGS sequence"/>
</dbReference>
<dbReference type="AlphaFoldDB" id="A0AAD4E6G4"/>
<protein>
    <submittedName>
        <fullName evidence="1">Uncharacterized protein</fullName>
    </submittedName>
</protein>
<comment type="caution">
    <text evidence="1">The sequence shown here is derived from an EMBL/GenBank/DDBJ whole genome shotgun (WGS) entry which is preliminary data.</text>
</comment>
<reference evidence="1" key="1">
    <citation type="journal article" date="2020" name="New Phytol.">
        <title>Comparative genomics reveals dynamic genome evolution in host specialist ectomycorrhizal fungi.</title>
        <authorList>
            <person name="Lofgren L.A."/>
            <person name="Nguyen N.H."/>
            <person name="Vilgalys R."/>
            <person name="Ruytinx J."/>
            <person name="Liao H.L."/>
            <person name="Branco S."/>
            <person name="Kuo A."/>
            <person name="LaButti K."/>
            <person name="Lipzen A."/>
            <person name="Andreopoulos W."/>
            <person name="Pangilinan J."/>
            <person name="Riley R."/>
            <person name="Hundley H."/>
            <person name="Na H."/>
            <person name="Barry K."/>
            <person name="Grigoriev I.V."/>
            <person name="Stajich J.E."/>
            <person name="Kennedy P.G."/>
        </authorList>
    </citation>
    <scope>NUCLEOTIDE SEQUENCE</scope>
    <source>
        <strain evidence="1">FC203</strain>
    </source>
</reference>
<name>A0AAD4E6G4_9AGAM</name>
<organism evidence="1 2">
    <name type="scientific">Suillus fuscotomentosus</name>
    <dbReference type="NCBI Taxonomy" id="1912939"/>
    <lineage>
        <taxon>Eukaryota</taxon>
        <taxon>Fungi</taxon>
        <taxon>Dikarya</taxon>
        <taxon>Basidiomycota</taxon>
        <taxon>Agaricomycotina</taxon>
        <taxon>Agaricomycetes</taxon>
        <taxon>Agaricomycetidae</taxon>
        <taxon>Boletales</taxon>
        <taxon>Suillineae</taxon>
        <taxon>Suillaceae</taxon>
        <taxon>Suillus</taxon>
    </lineage>
</organism>
<dbReference type="EMBL" id="JABBWK010000028">
    <property type="protein sequence ID" value="KAG1900242.1"/>
    <property type="molecule type" value="Genomic_DNA"/>
</dbReference>
<accession>A0AAD4E6G4</accession>
<gene>
    <name evidence="1" type="ORF">F5891DRAFT_980512</name>
</gene>
<evidence type="ECO:0000313" key="2">
    <source>
        <dbReference type="Proteomes" id="UP001195769"/>
    </source>
</evidence>
<dbReference type="RefSeq" id="XP_041225818.1">
    <property type="nucleotide sequence ID" value="XM_041377008.1"/>
</dbReference>
<sequence length="645" mass="70867">MIRPPLKLPNQALQYVLQIPAGYPPRVWVGVYPWQKLSTCEKTHTPGQGYRFLWVGVGVQLKIPMGYLCRTLEETGEVPGSEEMIVKWPASTKTILTGLLAGEKEEAQVTAKKWNNEAAPLEVQANVTESKGADMIEHFATEMFKQAGMRVFVNRIAGQDTEIRTLQVMHVELIGMQCEVKALQDVSVTWDENLRCAQEQLSQQEQANGVLQDAYNALCLCILALNHASSSPFANSMYLANPASIPQQSIMPLSLSQMQAMEGLYLNLPQGQSGFGGHSASNIGSGSDITGFGVSSSVSHTVIRQPLSADINCHERRVTIDHVVGPMYDAASFILPLESLTSDGGVDVTRALATTNIASEYVYCQFCALITGWPNTLPPLELDFAMLMACSQLASTLADAYHNPARYANVLQMMEKGTNPDREENLLAQYPPESHIVLDQPTVVCDKFSIIVLWYLPGAIDLHIQHDMAAATARMSVALEQSVTCSAIANDKWRTHVSNFHPSRHGVTPGCINLSPAWFLQGHPVPKFHPHVSATLKEDGRSICQAIQRSAVLITAALRVMHPNLYWSSLATKLALGLWAADKIFDEMSVMVVGLGRIIRHGVDEVDGDQIAWVWYMSCRCYTGVQVLGLRAIDAITIRWGATLI</sequence>
<evidence type="ECO:0000313" key="1">
    <source>
        <dbReference type="EMBL" id="KAG1900242.1"/>
    </source>
</evidence>
<keyword evidence="2" id="KW-1185">Reference proteome</keyword>